<feature type="compositionally biased region" description="Acidic residues" evidence="1">
    <location>
        <begin position="45"/>
        <end position="55"/>
    </location>
</feature>
<feature type="compositionally biased region" description="Low complexity" evidence="1">
    <location>
        <begin position="279"/>
        <end position="296"/>
    </location>
</feature>
<gene>
    <name evidence="2" type="ORF">MKK02DRAFT_44379</name>
</gene>
<keyword evidence="3" id="KW-1185">Reference proteome</keyword>
<dbReference type="AlphaFoldDB" id="A0AA38HAM7"/>
<feature type="compositionally biased region" description="Polar residues" evidence="1">
    <location>
        <begin position="197"/>
        <end position="211"/>
    </location>
</feature>
<dbReference type="RefSeq" id="XP_052945458.1">
    <property type="nucleotide sequence ID" value="XM_053092905.1"/>
</dbReference>
<feature type="compositionally biased region" description="Polar residues" evidence="1">
    <location>
        <begin position="265"/>
        <end position="277"/>
    </location>
</feature>
<feature type="compositionally biased region" description="Basic and acidic residues" evidence="1">
    <location>
        <begin position="313"/>
        <end position="331"/>
    </location>
</feature>
<protein>
    <submittedName>
        <fullName evidence="2">Uncharacterized protein</fullName>
    </submittedName>
</protein>
<feature type="compositionally biased region" description="Basic and acidic residues" evidence="1">
    <location>
        <begin position="20"/>
        <end position="30"/>
    </location>
</feature>
<feature type="compositionally biased region" description="Basic and acidic residues" evidence="1">
    <location>
        <begin position="56"/>
        <end position="65"/>
    </location>
</feature>
<proteinExistence type="predicted"/>
<feature type="compositionally biased region" description="Basic residues" evidence="1">
    <location>
        <begin position="303"/>
        <end position="312"/>
    </location>
</feature>
<dbReference type="Proteomes" id="UP001164286">
    <property type="component" value="Unassembled WGS sequence"/>
</dbReference>
<comment type="caution">
    <text evidence="2">The sequence shown here is derived from an EMBL/GenBank/DDBJ whole genome shotgun (WGS) entry which is preliminary data.</text>
</comment>
<feature type="region of interest" description="Disordered" evidence="1">
    <location>
        <begin position="1"/>
        <end position="331"/>
    </location>
</feature>
<accession>A0AA38HAM7</accession>
<evidence type="ECO:0000313" key="2">
    <source>
        <dbReference type="EMBL" id="KAI9635681.1"/>
    </source>
</evidence>
<evidence type="ECO:0000256" key="1">
    <source>
        <dbReference type="SAM" id="MobiDB-lite"/>
    </source>
</evidence>
<organism evidence="2 3">
    <name type="scientific">Dioszegia hungarica</name>
    <dbReference type="NCBI Taxonomy" id="4972"/>
    <lineage>
        <taxon>Eukaryota</taxon>
        <taxon>Fungi</taxon>
        <taxon>Dikarya</taxon>
        <taxon>Basidiomycota</taxon>
        <taxon>Agaricomycotina</taxon>
        <taxon>Tremellomycetes</taxon>
        <taxon>Tremellales</taxon>
        <taxon>Bulleribasidiaceae</taxon>
        <taxon>Dioszegia</taxon>
    </lineage>
</organism>
<reference evidence="2" key="1">
    <citation type="journal article" date="2022" name="G3 (Bethesda)">
        <title>High quality genome of the basidiomycete yeast Dioszegia hungarica PDD-24b-2 isolated from cloud water.</title>
        <authorList>
            <person name="Jarrige D."/>
            <person name="Haridas S."/>
            <person name="Bleykasten-Grosshans C."/>
            <person name="Joly M."/>
            <person name="Nadalig T."/>
            <person name="Sancelme M."/>
            <person name="Vuilleumier S."/>
            <person name="Grigoriev I.V."/>
            <person name="Amato P."/>
            <person name="Bringel F."/>
        </authorList>
    </citation>
    <scope>NUCLEOTIDE SEQUENCE</scope>
    <source>
        <strain evidence="2">PDD-24b-2</strain>
    </source>
</reference>
<dbReference type="GeneID" id="77732110"/>
<evidence type="ECO:0000313" key="3">
    <source>
        <dbReference type="Proteomes" id="UP001164286"/>
    </source>
</evidence>
<feature type="compositionally biased region" description="Acidic residues" evidence="1">
    <location>
        <begin position="223"/>
        <end position="262"/>
    </location>
</feature>
<dbReference type="EMBL" id="JAKWFO010000005">
    <property type="protein sequence ID" value="KAI9635681.1"/>
    <property type="molecule type" value="Genomic_DNA"/>
</dbReference>
<feature type="compositionally biased region" description="Low complexity" evidence="1">
    <location>
        <begin position="161"/>
        <end position="179"/>
    </location>
</feature>
<name>A0AA38HAM7_9TREE</name>
<sequence>MSIPDPFPAPAEHQPSSRPSDVHGGPKDDIMAEEGGGESGKGSDQGDEEDETEVEEREKEEDAAPRRPSQVSPYLSADRPLPRIKLRVGGDGAPPSASIQQDTDRPTSSHSSGPPHLNGQLRQSEERCPPQNSPTPPGSPLRSFIAPAAAAAPSGPPAQPARPAHQPAAPSSRPSSSHAIALPLPHASTGARRGSSPVGQTSGTFWKTTTSAAPAPVPVAEERGEDEDVDMEEEDDEEMEDGEDELDSDYFEEGGEEREDDDMTHPTSPVNITSRGSVSAPSAPTSAPTLSPAAGAGDEGGAKRKVRGKGKKQKEAAKAKELEREKAAREENAKKVIEGAVAVEEVTGKDGKGDFAYEYVAVSQRKEGRQHL</sequence>